<reference evidence="1 2" key="1">
    <citation type="submission" date="2019-07" db="EMBL/GenBank/DDBJ databases">
        <authorList>
            <person name="Brisse S."/>
            <person name="Rodrigues C."/>
            <person name="Thorpe H."/>
        </authorList>
    </citation>
    <scope>NUCLEOTIDE SEQUENCE [LARGE SCALE GENOMIC DNA]</scope>
    <source>
        <strain evidence="1">SB6411</strain>
    </source>
</reference>
<evidence type="ECO:0000313" key="1">
    <source>
        <dbReference type="EMBL" id="VUS66032.1"/>
    </source>
</evidence>
<protein>
    <submittedName>
        <fullName evidence="1">Uncharacterized protein</fullName>
    </submittedName>
</protein>
<dbReference type="Proteomes" id="UP000317652">
    <property type="component" value="Unassembled WGS sequence"/>
</dbReference>
<name>A0ABY6VEP5_9ENTR</name>
<keyword evidence="2" id="KW-1185">Reference proteome</keyword>
<accession>A0ABY6VEP5</accession>
<dbReference type="EMBL" id="CABGGS010000034">
    <property type="protein sequence ID" value="VUS66032.1"/>
    <property type="molecule type" value="Genomic_DNA"/>
</dbReference>
<gene>
    <name evidence="1" type="ORF">SB6411_02138</name>
</gene>
<organism evidence="1 2">
    <name type="scientific">Klebsiella spallanzanii</name>
    <dbReference type="NCBI Taxonomy" id="2587528"/>
    <lineage>
        <taxon>Bacteria</taxon>
        <taxon>Pseudomonadati</taxon>
        <taxon>Pseudomonadota</taxon>
        <taxon>Gammaproteobacteria</taxon>
        <taxon>Enterobacterales</taxon>
        <taxon>Enterobacteriaceae</taxon>
        <taxon>Klebsiella/Raoultella group</taxon>
        <taxon>Klebsiella</taxon>
    </lineage>
</organism>
<sequence>MEIGFPFMGDRLSLCRYSWAKRLTVYFFIFSFLWVSFPRYSYSFVPAIAAVAARAVIPKVVGRVLVRRFAANDAIYTASQLTATRVFVGRAAANAAEYLPAASSYKMSGVATWAGIAAAVSSFVPSSLSSSDGSVMVMTNGKKISDNLYEVTYSGQSGENKTITVNFEPQELSPVILHVSRNNVDAGSPVVGVETGYTTPENALYYYQDSKELIYYYGDNPTEIARNYLNDYNSRTYTETLTNFERTVTNKVVNSNGDVSFTEQDYKFTYPSSFYEIPEITQLYSNPAASSFPADIPMYENVAGLPMYYSVAYLTAGKQYQYHNTPCKTTNQSNGGYSTICAVPEKEDYTVKDINEKSELTIWTNTKYKAMTEVLEAGNIESMIDYLEYLDFSYLQ</sequence>
<comment type="caution">
    <text evidence="1">The sequence shown here is derived from an EMBL/GenBank/DDBJ whole genome shotgun (WGS) entry which is preliminary data.</text>
</comment>
<proteinExistence type="predicted"/>
<evidence type="ECO:0000313" key="2">
    <source>
        <dbReference type="Proteomes" id="UP000317652"/>
    </source>
</evidence>